<feature type="domain" description="DUF305" evidence="3">
    <location>
        <begin position="74"/>
        <end position="222"/>
    </location>
</feature>
<dbReference type="PANTHER" id="PTHR36933">
    <property type="entry name" value="SLL0788 PROTEIN"/>
    <property type="match status" value="1"/>
</dbReference>
<reference evidence="4 5" key="1">
    <citation type="journal article" date="2014" name="Int. J. Syst. Evol. Microbiol.">
        <title>Complete genome sequence of Corynebacterium casei LMG S-19264T (=DSM 44701T), isolated from a smear-ripened cheese.</title>
        <authorList>
            <consortium name="US DOE Joint Genome Institute (JGI-PGF)"/>
            <person name="Walter F."/>
            <person name="Albersmeier A."/>
            <person name="Kalinowski J."/>
            <person name="Ruckert C."/>
        </authorList>
    </citation>
    <scope>NUCLEOTIDE SEQUENCE [LARGE SCALE GENOMIC DNA]</scope>
    <source>
        <strain evidence="4 5">CCM 8669</strain>
    </source>
</reference>
<proteinExistence type="predicted"/>
<accession>A0A917ISD1</accession>
<feature type="compositionally biased region" description="Low complexity" evidence="1">
    <location>
        <begin position="32"/>
        <end position="61"/>
    </location>
</feature>
<dbReference type="InterPro" id="IPR005183">
    <property type="entry name" value="DUF305_CopM-like"/>
</dbReference>
<keyword evidence="5" id="KW-1185">Reference proteome</keyword>
<evidence type="ECO:0000256" key="2">
    <source>
        <dbReference type="SAM" id="SignalP"/>
    </source>
</evidence>
<protein>
    <submittedName>
        <fullName evidence="4">DUF305 domain-containing protein</fullName>
    </submittedName>
</protein>
<gene>
    <name evidence="4" type="ORF">GCM10007359_11770</name>
</gene>
<keyword evidence="2" id="KW-0732">Signal</keyword>
<evidence type="ECO:0000259" key="3">
    <source>
        <dbReference type="Pfam" id="PF03713"/>
    </source>
</evidence>
<evidence type="ECO:0000313" key="5">
    <source>
        <dbReference type="Proteomes" id="UP000600171"/>
    </source>
</evidence>
<evidence type="ECO:0000256" key="1">
    <source>
        <dbReference type="SAM" id="MobiDB-lite"/>
    </source>
</evidence>
<organism evidence="4 5">
    <name type="scientific">Rothia aerolata</name>
    <dbReference type="NCBI Taxonomy" id="1812262"/>
    <lineage>
        <taxon>Bacteria</taxon>
        <taxon>Bacillati</taxon>
        <taxon>Actinomycetota</taxon>
        <taxon>Actinomycetes</taxon>
        <taxon>Micrococcales</taxon>
        <taxon>Micrococcaceae</taxon>
        <taxon>Rothia</taxon>
    </lineage>
</organism>
<dbReference type="Proteomes" id="UP000600171">
    <property type="component" value="Unassembled WGS sequence"/>
</dbReference>
<dbReference type="Gene3D" id="1.20.1260.10">
    <property type="match status" value="1"/>
</dbReference>
<dbReference type="PANTHER" id="PTHR36933:SF1">
    <property type="entry name" value="SLL0788 PROTEIN"/>
    <property type="match status" value="1"/>
</dbReference>
<dbReference type="PROSITE" id="PS51257">
    <property type="entry name" value="PROKAR_LIPOPROTEIN"/>
    <property type="match status" value="1"/>
</dbReference>
<dbReference type="EMBL" id="BMDC01000001">
    <property type="protein sequence ID" value="GGH61996.1"/>
    <property type="molecule type" value="Genomic_DNA"/>
</dbReference>
<comment type="caution">
    <text evidence="4">The sequence shown here is derived from an EMBL/GenBank/DDBJ whole genome shotgun (WGS) entry which is preliminary data.</text>
</comment>
<name>A0A917ISD1_9MICC</name>
<evidence type="ECO:0000313" key="4">
    <source>
        <dbReference type="EMBL" id="GGH61996.1"/>
    </source>
</evidence>
<feature type="region of interest" description="Disordered" evidence="1">
    <location>
        <begin position="32"/>
        <end position="67"/>
    </location>
</feature>
<feature type="chain" id="PRO_5037333729" evidence="2">
    <location>
        <begin position="27"/>
        <end position="225"/>
    </location>
</feature>
<dbReference type="InterPro" id="IPR012347">
    <property type="entry name" value="Ferritin-like"/>
</dbReference>
<sequence>MTLKGSTMKRTLVLSTLAVASALALAACGEATDATTDATTSATSTATTTPETTETTTATTEADGEISADHNDADIMFAQMMIPHHQQAVEMSEMLLAKEGIPAQVVEFAQGVIDAQGPEIDRMNAMLEAWDQQPVTDSGGMDHGKMGGMSGMMSQEDMAALEEAQGTEAARLYLEQMTTHHEGAVDMARDEVADGQNPHAITLAEQVISDQEAEIAQMQQMLTDL</sequence>
<feature type="signal peptide" evidence="2">
    <location>
        <begin position="1"/>
        <end position="26"/>
    </location>
</feature>
<dbReference type="Pfam" id="PF03713">
    <property type="entry name" value="DUF305"/>
    <property type="match status" value="1"/>
</dbReference>
<dbReference type="AlphaFoldDB" id="A0A917ISD1"/>